<reference evidence="3" key="1">
    <citation type="journal article" date="2019" name="Int. J. Syst. Evol. Microbiol.">
        <title>The Global Catalogue of Microorganisms (GCM) 10K type strain sequencing project: providing services to taxonomists for standard genome sequencing and annotation.</title>
        <authorList>
            <consortium name="The Broad Institute Genomics Platform"/>
            <consortium name="The Broad Institute Genome Sequencing Center for Infectious Disease"/>
            <person name="Wu L."/>
            <person name="Ma J."/>
        </authorList>
    </citation>
    <scope>NUCLEOTIDE SEQUENCE [LARGE SCALE GENOMIC DNA]</scope>
    <source>
        <strain evidence="3">KCTC 42586</strain>
    </source>
</reference>
<feature type="region of interest" description="Disordered" evidence="1">
    <location>
        <begin position="59"/>
        <end position="105"/>
    </location>
</feature>
<evidence type="ECO:0000313" key="2">
    <source>
        <dbReference type="EMBL" id="MFC5220047.1"/>
    </source>
</evidence>
<proteinExistence type="predicted"/>
<evidence type="ECO:0000313" key="3">
    <source>
        <dbReference type="Proteomes" id="UP001596263"/>
    </source>
</evidence>
<protein>
    <submittedName>
        <fullName evidence="2">Uncharacterized protein</fullName>
    </submittedName>
</protein>
<feature type="compositionally biased region" description="Polar residues" evidence="1">
    <location>
        <begin position="59"/>
        <end position="68"/>
    </location>
</feature>
<keyword evidence="3" id="KW-1185">Reference proteome</keyword>
<feature type="region of interest" description="Disordered" evidence="1">
    <location>
        <begin position="1"/>
        <end position="47"/>
    </location>
</feature>
<feature type="compositionally biased region" description="Polar residues" evidence="1">
    <location>
        <begin position="1"/>
        <end position="10"/>
    </location>
</feature>
<dbReference type="Proteomes" id="UP001596263">
    <property type="component" value="Unassembled WGS sequence"/>
</dbReference>
<dbReference type="EMBL" id="JBHSKM010000045">
    <property type="protein sequence ID" value="MFC5220047.1"/>
    <property type="molecule type" value="Genomic_DNA"/>
</dbReference>
<organism evidence="2 3">
    <name type="scientific">Streptomyces coerulescens</name>
    <dbReference type="NCBI Taxonomy" id="29304"/>
    <lineage>
        <taxon>Bacteria</taxon>
        <taxon>Bacillati</taxon>
        <taxon>Actinomycetota</taxon>
        <taxon>Actinomycetes</taxon>
        <taxon>Kitasatosporales</taxon>
        <taxon>Streptomycetaceae</taxon>
        <taxon>Streptomyces</taxon>
    </lineage>
</organism>
<dbReference type="RefSeq" id="WP_380864503.1">
    <property type="nucleotide sequence ID" value="NZ_JBHSKM010000045.1"/>
</dbReference>
<name>A0ABW0CY22_STRCD</name>
<accession>A0ABW0CY22</accession>
<evidence type="ECO:0000256" key="1">
    <source>
        <dbReference type="SAM" id="MobiDB-lite"/>
    </source>
</evidence>
<comment type="caution">
    <text evidence="2">The sequence shown here is derived from an EMBL/GenBank/DDBJ whole genome shotgun (WGS) entry which is preliminary data.</text>
</comment>
<feature type="compositionally biased region" description="Low complexity" evidence="1">
    <location>
        <begin position="20"/>
        <end position="32"/>
    </location>
</feature>
<gene>
    <name evidence="2" type="ORF">ACFPQ9_40180</name>
</gene>
<sequence>MSTLPTNMPSLSHDLAPHTSATSASEASIASAPCPQPANGPGAHLPVRAPQAALNALVPQSENASTISLFEPRRALKGRTSGKGAGGLHQLHRLGGSRTSRERTP</sequence>